<evidence type="ECO:0000256" key="3">
    <source>
        <dbReference type="ARBA" id="ARBA00023170"/>
    </source>
</evidence>
<proteinExistence type="predicted"/>
<dbReference type="InterPro" id="IPR007110">
    <property type="entry name" value="Ig-like_dom"/>
</dbReference>
<dbReference type="PANTHER" id="PTHR19367:SF18">
    <property type="entry name" value="T CELL RECEPTOR ALPHA VARIABLE 16"/>
    <property type="match status" value="1"/>
</dbReference>
<dbReference type="SMART" id="SM00406">
    <property type="entry name" value="IGv"/>
    <property type="match status" value="1"/>
</dbReference>
<dbReference type="InterPro" id="IPR051287">
    <property type="entry name" value="TCR_variable_region"/>
</dbReference>
<sequence>FSTASLHSNRYVTSCVSCEQLSPVQTEEFSVEGRTVTLSYHLSSQVSSDSFFFWYRQHPGKPPEFLVSHTRKGQILNRRVSGLSVTADDSKTQMDLIISSAAVTDSAVYYCALSQYDQYQSRAGVIKDLLMKVAAGESSVLVQVDLG</sequence>
<dbReference type="PROSITE" id="PS50835">
    <property type="entry name" value="IG_LIKE"/>
    <property type="match status" value="1"/>
</dbReference>
<dbReference type="AlphaFoldDB" id="A0A8D3C3H2"/>
<reference evidence="7" key="2">
    <citation type="submission" date="2025-08" db="UniProtKB">
        <authorList>
            <consortium name="Ensembl"/>
        </authorList>
    </citation>
    <scope>IDENTIFICATION</scope>
</reference>
<dbReference type="Pfam" id="PF07686">
    <property type="entry name" value="V-set"/>
    <property type="match status" value="1"/>
</dbReference>
<dbReference type="GO" id="GO:0042101">
    <property type="term" value="C:T cell receptor complex"/>
    <property type="evidence" value="ECO:0007669"/>
    <property type="project" value="UniProtKB-KW"/>
</dbReference>
<dbReference type="Gene3D" id="2.60.40.10">
    <property type="entry name" value="Immunoglobulins"/>
    <property type="match status" value="1"/>
</dbReference>
<evidence type="ECO:0000256" key="4">
    <source>
        <dbReference type="ARBA" id="ARBA00023319"/>
    </source>
</evidence>
<dbReference type="Proteomes" id="UP000694558">
    <property type="component" value="Chromosome 7"/>
</dbReference>
<evidence type="ECO:0000313" key="8">
    <source>
        <dbReference type="Proteomes" id="UP000694558"/>
    </source>
</evidence>
<dbReference type="GO" id="GO:0002250">
    <property type="term" value="P:adaptive immune response"/>
    <property type="evidence" value="ECO:0007669"/>
    <property type="project" value="UniProtKB-KW"/>
</dbReference>
<dbReference type="InterPro" id="IPR036179">
    <property type="entry name" value="Ig-like_dom_sf"/>
</dbReference>
<keyword evidence="4" id="KW-0393">Immunoglobulin domain</keyword>
<accession>A0A8D3C3H2</accession>
<evidence type="ECO:0000256" key="5">
    <source>
        <dbReference type="ARBA" id="ARBA00043266"/>
    </source>
</evidence>
<organism evidence="7 8">
    <name type="scientific">Scophthalmus maximus</name>
    <name type="common">Turbot</name>
    <name type="synonym">Psetta maxima</name>
    <dbReference type="NCBI Taxonomy" id="52904"/>
    <lineage>
        <taxon>Eukaryota</taxon>
        <taxon>Metazoa</taxon>
        <taxon>Chordata</taxon>
        <taxon>Craniata</taxon>
        <taxon>Vertebrata</taxon>
        <taxon>Euteleostomi</taxon>
        <taxon>Actinopterygii</taxon>
        <taxon>Neopterygii</taxon>
        <taxon>Teleostei</taxon>
        <taxon>Neoteleostei</taxon>
        <taxon>Acanthomorphata</taxon>
        <taxon>Carangaria</taxon>
        <taxon>Pleuronectiformes</taxon>
        <taxon>Pleuronectoidei</taxon>
        <taxon>Scophthalmidae</taxon>
        <taxon>Scophthalmus</taxon>
    </lineage>
</organism>
<feature type="domain" description="Ig-like" evidence="6">
    <location>
        <begin position="19"/>
        <end position="127"/>
    </location>
</feature>
<keyword evidence="2" id="KW-1064">Adaptive immunity</keyword>
<evidence type="ECO:0000256" key="2">
    <source>
        <dbReference type="ARBA" id="ARBA00023130"/>
    </source>
</evidence>
<keyword evidence="5" id="KW-1279">T cell receptor</keyword>
<evidence type="ECO:0000259" key="6">
    <source>
        <dbReference type="PROSITE" id="PS50835"/>
    </source>
</evidence>
<dbReference type="Ensembl" id="ENSSMAT00000076309.1">
    <property type="protein sequence ID" value="ENSSMAP00000041830.1"/>
    <property type="gene ID" value="ENSSMAG00000024031.1"/>
</dbReference>
<dbReference type="PANTHER" id="PTHR19367">
    <property type="entry name" value="T-CELL RECEPTOR ALPHA CHAIN V REGION"/>
    <property type="match status" value="1"/>
</dbReference>
<dbReference type="GeneTree" id="ENSGT01120000276019"/>
<keyword evidence="3" id="KW-0675">Receptor</keyword>
<dbReference type="SUPFAM" id="SSF48726">
    <property type="entry name" value="Immunoglobulin"/>
    <property type="match status" value="1"/>
</dbReference>
<reference evidence="7" key="1">
    <citation type="submission" date="2023-05" db="EMBL/GenBank/DDBJ databases">
        <title>High-quality long-read genome of Scophthalmus maximus.</title>
        <authorList>
            <person name="Lien S."/>
            <person name="Martinez P."/>
        </authorList>
    </citation>
    <scope>NUCLEOTIDE SEQUENCE [LARGE SCALE GENOMIC DNA]</scope>
</reference>
<protein>
    <recommendedName>
        <fullName evidence="6">Ig-like domain-containing protein</fullName>
    </recommendedName>
</protein>
<evidence type="ECO:0000313" key="7">
    <source>
        <dbReference type="Ensembl" id="ENSSMAP00000041830.1"/>
    </source>
</evidence>
<dbReference type="InterPro" id="IPR013783">
    <property type="entry name" value="Ig-like_fold"/>
</dbReference>
<keyword evidence="1" id="KW-0732">Signal</keyword>
<dbReference type="InterPro" id="IPR013106">
    <property type="entry name" value="Ig_V-set"/>
</dbReference>
<keyword evidence="5" id="KW-0391">Immunity</keyword>
<evidence type="ECO:0000256" key="1">
    <source>
        <dbReference type="ARBA" id="ARBA00022729"/>
    </source>
</evidence>
<name>A0A8D3C3H2_SCOMX</name>